<evidence type="ECO:0000313" key="6">
    <source>
        <dbReference type="EMBL" id="SFV38029.1"/>
    </source>
</evidence>
<dbReference type="Proteomes" id="UP000199423">
    <property type="component" value="Unassembled WGS sequence"/>
</dbReference>
<dbReference type="InterPro" id="IPR016181">
    <property type="entry name" value="Acyl_CoA_acyltransferase"/>
</dbReference>
<organism evidence="6 7">
    <name type="scientific">Hyphomicrobium facile</name>
    <dbReference type="NCBI Taxonomy" id="51670"/>
    <lineage>
        <taxon>Bacteria</taxon>
        <taxon>Pseudomonadati</taxon>
        <taxon>Pseudomonadota</taxon>
        <taxon>Alphaproteobacteria</taxon>
        <taxon>Hyphomicrobiales</taxon>
        <taxon>Hyphomicrobiaceae</taxon>
        <taxon>Hyphomicrobium</taxon>
    </lineage>
</organism>
<protein>
    <submittedName>
        <fullName evidence="6">Ribosomal-protein-alanine N-acetyltransferase</fullName>
    </submittedName>
</protein>
<dbReference type="EMBL" id="FPCH01000003">
    <property type="protein sequence ID" value="SFV38029.1"/>
    <property type="molecule type" value="Genomic_DNA"/>
</dbReference>
<dbReference type="NCBIfam" id="TIGR01575">
    <property type="entry name" value="rimI"/>
    <property type="match status" value="1"/>
</dbReference>
<keyword evidence="7" id="KW-1185">Reference proteome</keyword>
<evidence type="ECO:0000256" key="2">
    <source>
        <dbReference type="ARBA" id="ARBA00022490"/>
    </source>
</evidence>
<feature type="domain" description="N-acetyltransferase" evidence="5">
    <location>
        <begin position="14"/>
        <end position="163"/>
    </location>
</feature>
<dbReference type="CDD" id="cd04301">
    <property type="entry name" value="NAT_SF"/>
    <property type="match status" value="1"/>
</dbReference>
<dbReference type="PANTHER" id="PTHR43420:SF44">
    <property type="entry name" value="ACETYLTRANSFERASE YPEA"/>
    <property type="match status" value="1"/>
</dbReference>
<keyword evidence="4" id="KW-0012">Acyltransferase</keyword>
<dbReference type="RefSeq" id="WP_092868923.1">
    <property type="nucleotide sequence ID" value="NZ_FPCH01000003.1"/>
</dbReference>
<proteinExistence type="inferred from homology"/>
<dbReference type="OrthoDB" id="9804026at2"/>
<dbReference type="InterPro" id="IPR000182">
    <property type="entry name" value="GNAT_dom"/>
</dbReference>
<dbReference type="PANTHER" id="PTHR43420">
    <property type="entry name" value="ACETYLTRANSFERASE"/>
    <property type="match status" value="1"/>
</dbReference>
<evidence type="ECO:0000256" key="1">
    <source>
        <dbReference type="ARBA" id="ARBA00005395"/>
    </source>
</evidence>
<sequence>MTNVTPFRNLKHASMLWAAPDRAEEIATLHTKLFDPPWDAAAIKSLLEHPAATSLIAVAGGQKKAVIGFLIGQLAADEAEILSIGVSPDWQRVGLATGLLEGLMRAARRGGAKRIFLEVAEDNTAGLALYRKLGFVEAGRRKRYYERPGNARVDALTLVLTLEDSEQPA</sequence>
<name>A0A1I7NTM7_9HYPH</name>
<dbReference type="InterPro" id="IPR050680">
    <property type="entry name" value="YpeA/RimI_acetyltransf"/>
</dbReference>
<evidence type="ECO:0000259" key="5">
    <source>
        <dbReference type="PROSITE" id="PS51186"/>
    </source>
</evidence>
<dbReference type="STRING" id="51670.SAMN04488557_3462"/>
<gene>
    <name evidence="6" type="ORF">SAMN04488557_3462</name>
</gene>
<keyword evidence="3 6" id="KW-0808">Transferase</keyword>
<evidence type="ECO:0000313" key="7">
    <source>
        <dbReference type="Proteomes" id="UP000199423"/>
    </source>
</evidence>
<evidence type="ECO:0000256" key="4">
    <source>
        <dbReference type="ARBA" id="ARBA00023315"/>
    </source>
</evidence>
<dbReference type="InterPro" id="IPR006464">
    <property type="entry name" value="AcTrfase_RimI/Ard1"/>
</dbReference>
<dbReference type="Pfam" id="PF00583">
    <property type="entry name" value="Acetyltransf_1"/>
    <property type="match status" value="1"/>
</dbReference>
<evidence type="ECO:0000256" key="3">
    <source>
        <dbReference type="ARBA" id="ARBA00022679"/>
    </source>
</evidence>
<comment type="similarity">
    <text evidence="1">Belongs to the acetyltransferase family. RimI subfamily.</text>
</comment>
<dbReference type="SUPFAM" id="SSF55729">
    <property type="entry name" value="Acyl-CoA N-acyltransferases (Nat)"/>
    <property type="match status" value="1"/>
</dbReference>
<keyword evidence="2" id="KW-0963">Cytoplasm</keyword>
<dbReference type="GO" id="GO:0008080">
    <property type="term" value="F:N-acetyltransferase activity"/>
    <property type="evidence" value="ECO:0007669"/>
    <property type="project" value="InterPro"/>
</dbReference>
<reference evidence="7" key="1">
    <citation type="submission" date="2016-10" db="EMBL/GenBank/DDBJ databases">
        <authorList>
            <person name="Varghese N."/>
            <person name="Submissions S."/>
        </authorList>
    </citation>
    <scope>NUCLEOTIDE SEQUENCE [LARGE SCALE GENOMIC DNA]</scope>
    <source>
        <strain evidence="7">DSM 1565</strain>
    </source>
</reference>
<dbReference type="Gene3D" id="3.40.630.30">
    <property type="match status" value="1"/>
</dbReference>
<accession>A0A1I7NTM7</accession>
<dbReference type="AlphaFoldDB" id="A0A1I7NTM7"/>
<dbReference type="PROSITE" id="PS51186">
    <property type="entry name" value="GNAT"/>
    <property type="match status" value="1"/>
</dbReference>